<feature type="transmembrane region" description="Helical" evidence="10">
    <location>
        <begin position="198"/>
        <end position="220"/>
    </location>
</feature>
<feature type="transmembrane region" description="Helical" evidence="10">
    <location>
        <begin position="284"/>
        <end position="303"/>
    </location>
</feature>
<keyword evidence="7 10" id="KW-1133">Transmembrane helix</keyword>
<dbReference type="AlphaFoldDB" id="A0AAW5R233"/>
<evidence type="ECO:0000313" key="12">
    <source>
        <dbReference type="EMBL" id="MCT8972605.1"/>
    </source>
</evidence>
<comment type="subcellular location">
    <subcellularLocation>
        <location evidence="1">Endomembrane system</location>
        <topology evidence="1">Multi-pass membrane protein</topology>
    </subcellularLocation>
</comment>
<feature type="domain" description="RCK N-terminal" evidence="11">
    <location>
        <begin position="421"/>
        <end position="537"/>
    </location>
</feature>
<evidence type="ECO:0000256" key="10">
    <source>
        <dbReference type="SAM" id="Phobius"/>
    </source>
</evidence>
<gene>
    <name evidence="12" type="ORF">MUB46_12125</name>
</gene>
<evidence type="ECO:0000256" key="7">
    <source>
        <dbReference type="ARBA" id="ARBA00022989"/>
    </source>
</evidence>
<keyword evidence="2" id="KW-0813">Transport</keyword>
<feature type="transmembrane region" description="Helical" evidence="10">
    <location>
        <begin position="127"/>
        <end position="148"/>
    </location>
</feature>
<evidence type="ECO:0000256" key="4">
    <source>
        <dbReference type="ARBA" id="ARBA00022538"/>
    </source>
</evidence>
<dbReference type="InterPro" id="IPR038770">
    <property type="entry name" value="Na+/solute_symporter_sf"/>
</dbReference>
<protein>
    <submittedName>
        <fullName evidence="12">Cation:proton antiporter</fullName>
    </submittedName>
</protein>
<dbReference type="Gene3D" id="1.20.1530.20">
    <property type="match status" value="1"/>
</dbReference>
<keyword evidence="13" id="KW-1185">Reference proteome</keyword>
<dbReference type="FunFam" id="3.40.50.720:FF:000036">
    <property type="entry name" value="Glutathione-regulated potassium-efflux system protein KefB"/>
    <property type="match status" value="1"/>
</dbReference>
<feature type="transmembrane region" description="Helical" evidence="10">
    <location>
        <begin position="160"/>
        <end position="183"/>
    </location>
</feature>
<feature type="transmembrane region" description="Helical" evidence="10">
    <location>
        <begin position="70"/>
        <end position="89"/>
    </location>
</feature>
<keyword evidence="4" id="KW-0633">Potassium transport</keyword>
<feature type="transmembrane region" description="Helical" evidence="10">
    <location>
        <begin position="31"/>
        <end position="50"/>
    </location>
</feature>
<dbReference type="InterPro" id="IPR036291">
    <property type="entry name" value="NAD(P)-bd_dom_sf"/>
</dbReference>
<keyword evidence="6" id="KW-0630">Potassium</keyword>
<dbReference type="InterPro" id="IPR003148">
    <property type="entry name" value="RCK_N"/>
</dbReference>
<evidence type="ECO:0000259" key="11">
    <source>
        <dbReference type="PROSITE" id="PS51201"/>
    </source>
</evidence>
<dbReference type="GO" id="GO:0006813">
    <property type="term" value="P:potassium ion transport"/>
    <property type="evidence" value="ECO:0007669"/>
    <property type="project" value="UniProtKB-KW"/>
</dbReference>
<evidence type="ECO:0000313" key="13">
    <source>
        <dbReference type="Proteomes" id="UP001320898"/>
    </source>
</evidence>
<feature type="transmembrane region" description="Helical" evidence="10">
    <location>
        <begin position="342"/>
        <end position="363"/>
    </location>
</feature>
<dbReference type="GO" id="GO:0012505">
    <property type="term" value="C:endomembrane system"/>
    <property type="evidence" value="ECO:0007669"/>
    <property type="project" value="UniProtKB-SubCell"/>
</dbReference>
<keyword evidence="8" id="KW-0406">Ion transport</keyword>
<feature type="transmembrane region" description="Helical" evidence="10">
    <location>
        <begin position="6"/>
        <end position="24"/>
    </location>
</feature>
<evidence type="ECO:0000256" key="6">
    <source>
        <dbReference type="ARBA" id="ARBA00022958"/>
    </source>
</evidence>
<evidence type="ECO:0000256" key="2">
    <source>
        <dbReference type="ARBA" id="ARBA00022448"/>
    </source>
</evidence>
<dbReference type="EMBL" id="JALIDZ010000005">
    <property type="protein sequence ID" value="MCT8972605.1"/>
    <property type="molecule type" value="Genomic_DNA"/>
</dbReference>
<dbReference type="InterPro" id="IPR006153">
    <property type="entry name" value="Cation/H_exchanger_TM"/>
</dbReference>
<dbReference type="GO" id="GO:0005886">
    <property type="term" value="C:plasma membrane"/>
    <property type="evidence" value="ECO:0007669"/>
    <property type="project" value="TreeGrafter"/>
</dbReference>
<dbReference type="Gene3D" id="3.40.50.720">
    <property type="entry name" value="NAD(P)-binding Rossmann-like Domain"/>
    <property type="match status" value="1"/>
</dbReference>
<reference evidence="12 13" key="1">
    <citation type="submission" date="2022-04" db="EMBL/GenBank/DDBJ databases">
        <authorList>
            <person name="Ye Y.-Q."/>
            <person name="Du Z.-J."/>
        </authorList>
    </citation>
    <scope>NUCLEOTIDE SEQUENCE [LARGE SCALE GENOMIC DNA]</scope>
    <source>
        <strain evidence="12 13">A6E488</strain>
    </source>
</reference>
<dbReference type="Proteomes" id="UP001320898">
    <property type="component" value="Unassembled WGS sequence"/>
</dbReference>
<sequence length="582" mass="62535">MEDQAWLSDALVFLIVAGVVVPVFHRFRLGTVLGFIVAGVVVGPFGLGRFQFDFPLIRFLVLEDPHRVEPFAELGVVFLLFVLGLEMSFARLWEMKRYVLGVGTVQVVATTVLIGAIVALLGQPGPVALAVGLALALSSTAIVMQLLVEERRLATTTGRVSLSVLLMQDMMVVPALIIVSLLAASEPGGSGVASWSEIGVAMIEAFLVVAAIVLFGRYVLRPLLRQAALTGIRELIMAIVLFTVVAAAIGTEAAGLSPALGAFLAGLLLAESEYRHQIEVDIEPFKGLLLGLFFITVGMSIDLAVVAKFIVWLIPAVIGLIALKAAVTFLTARVFGVSLHSAAETAIMLAQAGEFGFVVFALARSNGILSVETTQFLIVVIGLSMAVTPFLSRISVAVSRRVEEIEQKDAASPEKEIDELEGHVVIGGFGRVGRTIARVLESENVPYVAIDQNARLVGRERQSGRHIFFGDAGREEILDRAGADRARAFIVTVDSPQNAEHMVRAACRRRPNAPVYARARDTDHAMALAKLGAEVVVPEAVEGSLRLAGRILTGLGWPDEAVSRRIDQERERELVQLESGKE</sequence>
<evidence type="ECO:0000256" key="9">
    <source>
        <dbReference type="ARBA" id="ARBA00023136"/>
    </source>
</evidence>
<dbReference type="GO" id="GO:1902600">
    <property type="term" value="P:proton transmembrane transport"/>
    <property type="evidence" value="ECO:0007669"/>
    <property type="project" value="InterPro"/>
</dbReference>
<dbReference type="PANTHER" id="PTHR46157:SF4">
    <property type="entry name" value="K(+) EFFLUX ANTIPORTER 3, CHLOROPLASTIC"/>
    <property type="match status" value="1"/>
</dbReference>
<evidence type="ECO:0000256" key="3">
    <source>
        <dbReference type="ARBA" id="ARBA00022449"/>
    </source>
</evidence>
<feature type="transmembrane region" description="Helical" evidence="10">
    <location>
        <begin position="98"/>
        <end position="121"/>
    </location>
</feature>
<feature type="transmembrane region" description="Helical" evidence="10">
    <location>
        <begin position="375"/>
        <end position="392"/>
    </location>
</feature>
<dbReference type="PANTHER" id="PTHR46157">
    <property type="entry name" value="K(+) EFFLUX ANTIPORTER 3, CHLOROPLASTIC"/>
    <property type="match status" value="1"/>
</dbReference>
<dbReference type="PROSITE" id="PS51201">
    <property type="entry name" value="RCK_N"/>
    <property type="match status" value="1"/>
</dbReference>
<keyword evidence="9 10" id="KW-0472">Membrane</keyword>
<evidence type="ECO:0000256" key="8">
    <source>
        <dbReference type="ARBA" id="ARBA00023065"/>
    </source>
</evidence>
<evidence type="ECO:0000256" key="5">
    <source>
        <dbReference type="ARBA" id="ARBA00022692"/>
    </source>
</evidence>
<evidence type="ECO:0000256" key="1">
    <source>
        <dbReference type="ARBA" id="ARBA00004127"/>
    </source>
</evidence>
<dbReference type="RefSeq" id="WP_261616185.1">
    <property type="nucleotide sequence ID" value="NZ_JALIDZ010000005.1"/>
</dbReference>
<dbReference type="SUPFAM" id="SSF51735">
    <property type="entry name" value="NAD(P)-binding Rossmann-fold domains"/>
    <property type="match status" value="1"/>
</dbReference>
<feature type="transmembrane region" description="Helical" evidence="10">
    <location>
        <begin position="309"/>
        <end position="330"/>
    </location>
</feature>
<feature type="transmembrane region" description="Helical" evidence="10">
    <location>
        <begin position="232"/>
        <end position="249"/>
    </location>
</feature>
<dbReference type="Pfam" id="PF02254">
    <property type="entry name" value="TrkA_N"/>
    <property type="match status" value="1"/>
</dbReference>
<keyword evidence="5 10" id="KW-0812">Transmembrane</keyword>
<comment type="caution">
    <text evidence="12">The sequence shown here is derived from an EMBL/GenBank/DDBJ whole genome shotgun (WGS) entry which is preliminary data.</text>
</comment>
<accession>A0AAW5R233</accession>
<keyword evidence="3" id="KW-0050">Antiport</keyword>
<dbReference type="GO" id="GO:0015297">
    <property type="term" value="F:antiporter activity"/>
    <property type="evidence" value="ECO:0007669"/>
    <property type="project" value="UniProtKB-KW"/>
</dbReference>
<organism evidence="12 13">
    <name type="scientific">Microbaculum marinisediminis</name>
    <dbReference type="NCBI Taxonomy" id="2931392"/>
    <lineage>
        <taxon>Bacteria</taxon>
        <taxon>Pseudomonadati</taxon>
        <taxon>Pseudomonadota</taxon>
        <taxon>Alphaproteobacteria</taxon>
        <taxon>Hyphomicrobiales</taxon>
        <taxon>Tepidamorphaceae</taxon>
        <taxon>Microbaculum</taxon>
    </lineage>
</organism>
<proteinExistence type="predicted"/>
<dbReference type="Pfam" id="PF00999">
    <property type="entry name" value="Na_H_Exchanger"/>
    <property type="match status" value="1"/>
</dbReference>
<name>A0AAW5R233_9HYPH</name>